<feature type="transmembrane region" description="Helical" evidence="1">
    <location>
        <begin position="217"/>
        <end position="235"/>
    </location>
</feature>
<organism evidence="2 3">
    <name type="scientific">Ferrimonas marina</name>
    <dbReference type="NCBI Taxonomy" id="299255"/>
    <lineage>
        <taxon>Bacteria</taxon>
        <taxon>Pseudomonadati</taxon>
        <taxon>Pseudomonadota</taxon>
        <taxon>Gammaproteobacteria</taxon>
        <taxon>Alteromonadales</taxon>
        <taxon>Ferrimonadaceae</taxon>
        <taxon>Ferrimonas</taxon>
    </lineage>
</organism>
<reference evidence="2 3" key="1">
    <citation type="submission" date="2016-11" db="EMBL/GenBank/DDBJ databases">
        <authorList>
            <person name="Jaros S."/>
            <person name="Januszkiewicz K."/>
            <person name="Wedrychowicz H."/>
        </authorList>
    </citation>
    <scope>NUCLEOTIDE SEQUENCE [LARGE SCALE GENOMIC DNA]</scope>
    <source>
        <strain evidence="2 3">DSM 16917</strain>
    </source>
</reference>
<gene>
    <name evidence="2" type="ORF">SAMN02745129_1214</name>
</gene>
<protein>
    <recommendedName>
        <fullName evidence="4">DUF4239 domain-containing protein</fullName>
    </recommendedName>
</protein>
<dbReference type="AlphaFoldDB" id="A0A1M5NZ40"/>
<keyword evidence="1" id="KW-1133">Transmembrane helix</keyword>
<evidence type="ECO:0000256" key="1">
    <source>
        <dbReference type="SAM" id="Phobius"/>
    </source>
</evidence>
<keyword evidence="3" id="KW-1185">Reference proteome</keyword>
<dbReference type="STRING" id="299255.SAMN02745129_1214"/>
<name>A0A1M5NZ40_9GAMM</name>
<feature type="transmembrane region" description="Helical" evidence="1">
    <location>
        <begin position="12"/>
        <end position="30"/>
    </location>
</feature>
<evidence type="ECO:0008006" key="4">
    <source>
        <dbReference type="Google" id="ProtNLM"/>
    </source>
</evidence>
<proteinExistence type="predicted"/>
<dbReference type="OrthoDB" id="116415at2"/>
<evidence type="ECO:0000313" key="2">
    <source>
        <dbReference type="EMBL" id="SHG94243.1"/>
    </source>
</evidence>
<accession>A0A1M5NZ40</accession>
<feature type="transmembrane region" description="Helical" evidence="1">
    <location>
        <begin position="190"/>
        <end position="211"/>
    </location>
</feature>
<dbReference type="EMBL" id="FQXG01000001">
    <property type="protein sequence ID" value="SHG94243.1"/>
    <property type="molecule type" value="Genomic_DNA"/>
</dbReference>
<dbReference type="Proteomes" id="UP000184268">
    <property type="component" value="Unassembled WGS sequence"/>
</dbReference>
<sequence>MHFIELLPTAWVWVVIVLVMLSSCELGYQLGYLGFRNKEEGDGSSSLGPMVGGLLGMLGFVLAFSFSMAAGQHQTRKENVLLEANVIGTAYLRTDLLPEAAAGEVRDLLRRYVETRLRAAEDKVVFGEEMEAIQRSSVVIHEALWHQVVSVAKQESSPTVALMVQATNELIDMHEQRATGSYYNRIPTSVWIALLVICALTMMTLGTQVGMTGRRRLSAVVPLSLAFSLLVTLIVDLDRPQRGLIQVDQHAMYNLYEGMGGDLEALISTQ</sequence>
<feature type="transmembrane region" description="Helical" evidence="1">
    <location>
        <begin position="50"/>
        <end position="70"/>
    </location>
</feature>
<keyword evidence="1" id="KW-0812">Transmembrane</keyword>
<dbReference type="InterPro" id="IPR025333">
    <property type="entry name" value="DUF4239"/>
</dbReference>
<keyword evidence="1" id="KW-0472">Membrane</keyword>
<evidence type="ECO:0000313" key="3">
    <source>
        <dbReference type="Proteomes" id="UP000184268"/>
    </source>
</evidence>
<dbReference type="Pfam" id="PF14023">
    <property type="entry name" value="Bestrophin-like"/>
    <property type="match status" value="1"/>
</dbReference>
<dbReference type="RefSeq" id="WP_067658460.1">
    <property type="nucleotide sequence ID" value="NZ_FQXG01000001.1"/>
</dbReference>